<proteinExistence type="predicted"/>
<dbReference type="AlphaFoldDB" id="A0A8J4XDQ5"/>
<dbReference type="EMBL" id="QNUK01000173">
    <property type="protein sequence ID" value="KAF5899235.1"/>
    <property type="molecule type" value="Genomic_DNA"/>
</dbReference>
<evidence type="ECO:0000313" key="2">
    <source>
        <dbReference type="EMBL" id="KAF5899235.1"/>
    </source>
</evidence>
<evidence type="ECO:0000256" key="1">
    <source>
        <dbReference type="SAM" id="MobiDB-lite"/>
    </source>
</evidence>
<sequence>MSWEGDREAHKQSGNRYRERENWRENPVKMNTRRDNSSERGHIGDTSETHQRHIRDTSETHQRHIRDRSGLT</sequence>
<feature type="region of interest" description="Disordered" evidence="1">
    <location>
        <begin position="1"/>
        <end position="72"/>
    </location>
</feature>
<evidence type="ECO:0000313" key="3">
    <source>
        <dbReference type="Proteomes" id="UP000727407"/>
    </source>
</evidence>
<protein>
    <submittedName>
        <fullName evidence="2">Uncharacterized protein</fullName>
    </submittedName>
</protein>
<organism evidence="2 3">
    <name type="scientific">Clarias magur</name>
    <name type="common">Asian catfish</name>
    <name type="synonym">Macropteronotus magur</name>
    <dbReference type="NCBI Taxonomy" id="1594786"/>
    <lineage>
        <taxon>Eukaryota</taxon>
        <taxon>Metazoa</taxon>
        <taxon>Chordata</taxon>
        <taxon>Craniata</taxon>
        <taxon>Vertebrata</taxon>
        <taxon>Euteleostomi</taxon>
        <taxon>Actinopterygii</taxon>
        <taxon>Neopterygii</taxon>
        <taxon>Teleostei</taxon>
        <taxon>Ostariophysi</taxon>
        <taxon>Siluriformes</taxon>
        <taxon>Clariidae</taxon>
        <taxon>Clarias</taxon>
    </lineage>
</organism>
<gene>
    <name evidence="2" type="ORF">DAT39_010989</name>
</gene>
<accession>A0A8J4XDQ5</accession>
<dbReference type="Proteomes" id="UP000727407">
    <property type="component" value="Unassembled WGS sequence"/>
</dbReference>
<reference evidence="2" key="1">
    <citation type="submission" date="2020-07" db="EMBL/GenBank/DDBJ databases">
        <title>Clarias magur genome sequencing, assembly and annotation.</title>
        <authorList>
            <person name="Kushwaha B."/>
            <person name="Kumar R."/>
            <person name="Das P."/>
            <person name="Joshi C.G."/>
            <person name="Kumar D."/>
            <person name="Nagpure N.S."/>
            <person name="Pandey M."/>
            <person name="Agarwal S."/>
            <person name="Srivastava S."/>
            <person name="Singh M."/>
            <person name="Sahoo L."/>
            <person name="Jayasankar P."/>
            <person name="Meher P.K."/>
            <person name="Koringa P.G."/>
            <person name="Iquebal M.A."/>
            <person name="Das S.P."/>
            <person name="Bit A."/>
            <person name="Patnaik S."/>
            <person name="Patel N."/>
            <person name="Shah T.M."/>
            <person name="Hinsu A."/>
            <person name="Jena J.K."/>
        </authorList>
    </citation>
    <scope>NUCLEOTIDE SEQUENCE</scope>
    <source>
        <strain evidence="2">CIFAMagur01</strain>
        <tissue evidence="2">Testis</tissue>
    </source>
</reference>
<keyword evidence="3" id="KW-1185">Reference proteome</keyword>
<comment type="caution">
    <text evidence="2">The sequence shown here is derived from an EMBL/GenBank/DDBJ whole genome shotgun (WGS) entry which is preliminary data.</text>
</comment>
<name>A0A8J4XDQ5_CLAMG</name>